<dbReference type="AlphaFoldDB" id="A0A6P8NKY1"/>
<feature type="region of interest" description="Disordered" evidence="1">
    <location>
        <begin position="397"/>
        <end position="423"/>
    </location>
</feature>
<name>A0A6P8NKY1_GEOSA</name>
<organism evidence="2 3">
    <name type="scientific">Geotrypetes seraphini</name>
    <name type="common">Gaboon caecilian</name>
    <name type="synonym">Caecilia seraphini</name>
    <dbReference type="NCBI Taxonomy" id="260995"/>
    <lineage>
        <taxon>Eukaryota</taxon>
        <taxon>Metazoa</taxon>
        <taxon>Chordata</taxon>
        <taxon>Craniata</taxon>
        <taxon>Vertebrata</taxon>
        <taxon>Euteleostomi</taxon>
        <taxon>Amphibia</taxon>
        <taxon>Gymnophiona</taxon>
        <taxon>Geotrypetes</taxon>
    </lineage>
</organism>
<dbReference type="InParanoid" id="A0A6P8NKY1"/>
<accession>A0A6P8NKY1</accession>
<dbReference type="GeneID" id="117346065"/>
<feature type="region of interest" description="Disordered" evidence="1">
    <location>
        <begin position="463"/>
        <end position="499"/>
    </location>
</feature>
<feature type="region of interest" description="Disordered" evidence="1">
    <location>
        <begin position="90"/>
        <end position="114"/>
    </location>
</feature>
<evidence type="ECO:0000313" key="2">
    <source>
        <dbReference type="Proteomes" id="UP000515159"/>
    </source>
</evidence>
<protein>
    <submittedName>
        <fullName evidence="3">Uncharacterized protein LOC117346065 isoform X1</fullName>
    </submittedName>
</protein>
<dbReference type="RefSeq" id="XP_033771249.1">
    <property type="nucleotide sequence ID" value="XM_033915358.1"/>
</dbReference>
<evidence type="ECO:0000313" key="3">
    <source>
        <dbReference type="RefSeq" id="XP_033771249.1"/>
    </source>
</evidence>
<proteinExistence type="predicted"/>
<feature type="compositionally biased region" description="Basic residues" evidence="1">
    <location>
        <begin position="465"/>
        <end position="478"/>
    </location>
</feature>
<feature type="compositionally biased region" description="Polar residues" evidence="1">
    <location>
        <begin position="401"/>
        <end position="419"/>
    </location>
</feature>
<dbReference type="Proteomes" id="UP000515159">
    <property type="component" value="Chromosome 12"/>
</dbReference>
<dbReference type="KEGG" id="gsh:117346065"/>
<keyword evidence="2" id="KW-1185">Reference proteome</keyword>
<reference evidence="3" key="1">
    <citation type="submission" date="2025-08" db="UniProtKB">
        <authorList>
            <consortium name="RefSeq"/>
        </authorList>
    </citation>
    <scope>IDENTIFICATION</scope>
</reference>
<sequence length="499" mass="56409">MSKSRKGIARAPLNRCAKEKFNCQGWETSREDETNGDDFQNRKQEEKCTFLDRGNIVLSSYREDSLMGGMKPQLPNVTDQSFANSSSLQMTPVNYSDHRDQENNQNKTKSQHRKLMHKPIAPINKEPAKDDFYSSKKIKRVIYLTHVRNQLLKTPIVPNEKVSLAISNSTTEERASTLKCAAAPAFLLCCKHQNVSPEINILNRKDSQCGLYKTVNEGCKEAILKLRVQTREANLTAPSRNVSNPTFHDTIQQCISELPTDNSNEVNRHEISGEEHSAHIGPNSKTLSESEMLSAHCHTEHTSLAVQGLIMSTDPSNAGKCHPTLEMKKYAPGQQCHQTVNVITRRAQIMSANIDHVIVSGKEHAPQIKNTFGFPAFHPNPLKIPFYQTIVRTQAKKDQRNVSSEKGNCYSENLLSQPSENKRELIPPESHVTLGHVLHVMREDLKQGKYTSRLTIYLTSEKGRDRWKRKQRRHRAQRRGGTAGRGSSRTTETVKHESC</sequence>
<gene>
    <name evidence="3" type="primary">LOC117346065</name>
</gene>
<dbReference type="OrthoDB" id="9907211at2759"/>
<evidence type="ECO:0000256" key="1">
    <source>
        <dbReference type="SAM" id="MobiDB-lite"/>
    </source>
</evidence>